<reference evidence="2 3" key="1">
    <citation type="submission" date="2017-08" db="EMBL/GenBank/DDBJ databases">
        <authorList>
            <person name="de Groot N.N."/>
        </authorList>
    </citation>
    <scope>NUCLEOTIDE SEQUENCE [LARGE SCALE GENOMIC DNA]</scope>
    <source>
        <strain evidence="2 3">DSM 9787</strain>
    </source>
</reference>
<evidence type="ECO:0000313" key="3">
    <source>
        <dbReference type="Proteomes" id="UP000219563"/>
    </source>
</evidence>
<proteinExistence type="predicted"/>
<dbReference type="SUPFAM" id="SSF53067">
    <property type="entry name" value="Actin-like ATPase domain"/>
    <property type="match status" value="2"/>
</dbReference>
<dbReference type="InterPro" id="IPR043129">
    <property type="entry name" value="ATPase_NBD"/>
</dbReference>
<dbReference type="InterPro" id="IPR003494">
    <property type="entry name" value="SHS2_FtsA"/>
</dbReference>
<feature type="domain" description="SHS2" evidence="1">
    <location>
        <begin position="7"/>
        <end position="203"/>
    </location>
</feature>
<accession>A0A285SQL5</accession>
<dbReference type="Proteomes" id="UP000219563">
    <property type="component" value="Unassembled WGS sequence"/>
</dbReference>
<organism evidence="2 3">
    <name type="scientific">Pseudobutyrivibrio ruminis DSM 9787</name>
    <dbReference type="NCBI Taxonomy" id="1123011"/>
    <lineage>
        <taxon>Bacteria</taxon>
        <taxon>Bacillati</taxon>
        <taxon>Bacillota</taxon>
        <taxon>Clostridia</taxon>
        <taxon>Lachnospirales</taxon>
        <taxon>Lachnospiraceae</taxon>
        <taxon>Pseudobutyrivibrio</taxon>
    </lineage>
</organism>
<dbReference type="CDD" id="cd24004">
    <property type="entry name" value="ASKHA_NBD_PilM-like"/>
    <property type="match status" value="1"/>
</dbReference>
<dbReference type="Pfam" id="PF14450">
    <property type="entry name" value="FtsA"/>
    <property type="match status" value="1"/>
</dbReference>
<dbReference type="SMART" id="SM00842">
    <property type="entry name" value="FtsA"/>
    <property type="match status" value="1"/>
</dbReference>
<gene>
    <name evidence="2" type="ORF">SAMN02910411_2501</name>
</gene>
<sequence length="693" mass="76106">MEKKDIVFGLDIGTRNVIGTVGYLDGDEFHVIAQNLREHDTRAMLDGQIHDIGRVGATCDEVKKDLEAQTGLALSEVCIAAAGRVLRTITTHVELEFPEETVVTGEDLHTLDMMGIEQAGKEIKGDEDNKYKFFCVGYSTVKYYLNGDVFTSLEDHKADTIGEDIIVTFLPEDVVDGLYSAVGKADLSVANLTLEPIAAINVAIPQSFRMLNIALIDVGAGTSDICVTRDGSIIAYGMIPMAGDELTEVLVHEYLVDFATAEQIKRASTEGGEITYEDIMGLSHTIKSEDVWKLTEPVMKKIDSEVAEKIKELNGGKSVSAAFVVGGGGKIHGFTEALAADLKIVPERVALRGEEVMKNIVFEQEDITKDSLLVTPIGICLNYYETKNNFIMIHFNGEMMKLYDNGQLTIVDAAMQAGFSADQLFPRRGREINFTVNGVSRMIRGTEGESAVVTMNGKSVGINTPLEFNADVTVVPSTVGEGGRGTIADLAEFTTEYLYFNVCGHRVKCPKFVEVNGSMEPPTYSVKDGDVIETRPFYTVGQLAEFMDVTIDDRYEILVNNRPSTKESLVYENFAIEWTTTNQIAYRADYLVDDSEGLPEDYEAPSPAPEAPAEDARTRMKIETVEIPIKVNGKNMVLAGKRDYIFVDVYNLINFDPSTGGGRQLITKVNGQPCGYAKDLNAGDEVEIRWSES</sequence>
<dbReference type="PANTHER" id="PTHR32432:SF3">
    <property type="entry name" value="ETHANOLAMINE UTILIZATION PROTEIN EUTJ"/>
    <property type="match status" value="1"/>
</dbReference>
<dbReference type="AlphaFoldDB" id="A0A285SQL5"/>
<keyword evidence="2" id="KW-0132">Cell division</keyword>
<keyword evidence="2" id="KW-0131">Cell cycle</keyword>
<dbReference type="EMBL" id="OBMR01000008">
    <property type="protein sequence ID" value="SOC08519.1"/>
    <property type="molecule type" value="Genomic_DNA"/>
</dbReference>
<name>A0A285SQL5_9FIRM</name>
<evidence type="ECO:0000259" key="1">
    <source>
        <dbReference type="SMART" id="SM00842"/>
    </source>
</evidence>
<evidence type="ECO:0000313" key="2">
    <source>
        <dbReference type="EMBL" id="SOC08519.1"/>
    </source>
</evidence>
<dbReference type="InterPro" id="IPR050696">
    <property type="entry name" value="FtsA/MreB"/>
</dbReference>
<dbReference type="GO" id="GO:0051301">
    <property type="term" value="P:cell division"/>
    <property type="evidence" value="ECO:0007669"/>
    <property type="project" value="UniProtKB-KW"/>
</dbReference>
<dbReference type="PANTHER" id="PTHR32432">
    <property type="entry name" value="CELL DIVISION PROTEIN FTSA-RELATED"/>
    <property type="match status" value="1"/>
</dbReference>
<dbReference type="RefSeq" id="WP_097076703.1">
    <property type="nucleotide sequence ID" value="NZ_OBMR01000008.1"/>
</dbReference>
<dbReference type="Gene3D" id="3.30.420.40">
    <property type="match status" value="2"/>
</dbReference>
<protein>
    <submittedName>
        <fullName evidence="2">Cell division ATPase FtsA</fullName>
    </submittedName>
</protein>